<dbReference type="PANTHER" id="PTHR13847">
    <property type="entry name" value="SARCOSINE DEHYDROGENASE-RELATED"/>
    <property type="match status" value="1"/>
</dbReference>
<comment type="pathway">
    <text evidence="1">Cofactor biosynthesis; thiamine diphosphate biosynthesis.</text>
</comment>
<evidence type="ECO:0000256" key="1">
    <source>
        <dbReference type="ARBA" id="ARBA00004948"/>
    </source>
</evidence>
<keyword evidence="3 8" id="KW-0560">Oxidoreductase</keyword>
<dbReference type="EC" id="1.4.3.19" evidence="5"/>
<keyword evidence="9" id="KW-1185">Reference proteome</keyword>
<dbReference type="Proteomes" id="UP000003179">
    <property type="component" value="Unassembled WGS sequence"/>
</dbReference>
<dbReference type="InterPro" id="IPR012727">
    <property type="entry name" value="Gly_oxidase_ThiO"/>
</dbReference>
<feature type="region of interest" description="Disordered" evidence="6">
    <location>
        <begin position="28"/>
        <end position="50"/>
    </location>
</feature>
<proteinExistence type="predicted"/>
<organism evidence="8 9">
    <name type="scientific">Cutibacterium modestum HL044PA1</name>
    <dbReference type="NCBI Taxonomy" id="765109"/>
    <lineage>
        <taxon>Bacteria</taxon>
        <taxon>Bacillati</taxon>
        <taxon>Actinomycetota</taxon>
        <taxon>Actinomycetes</taxon>
        <taxon>Propionibacteriales</taxon>
        <taxon>Propionibacteriaceae</taxon>
        <taxon>Cutibacterium</taxon>
        <taxon>Cutibacterium modestum</taxon>
    </lineage>
</organism>
<name>A0ABN0C6X8_9ACTN</name>
<dbReference type="NCBIfam" id="TIGR02352">
    <property type="entry name" value="thiamin_ThiO"/>
    <property type="match status" value="1"/>
</dbReference>
<dbReference type="Gene3D" id="3.30.9.10">
    <property type="entry name" value="D-Amino Acid Oxidase, subunit A, domain 2"/>
    <property type="match status" value="1"/>
</dbReference>
<dbReference type="GeneID" id="92879915"/>
<sequence length="424" mass="45079">MRVMPPKEGHAVGTAVIPQMFAGSTVVGHADKSRHSPEASIPRPSGRGRPSSVVIAGAGIIGLTTAWRLRRRGIEVSVLDDAPVSGASFAAAGMLAPVSEVVWDQPTLYPLIVESGRIYRDFATAIAQDVGHGVGYRESSTFVCAGDSADHQTLNELLELQHRMGMDINRISVSQARVAEPALGPGYVGAVDIPGDHQIDPRRLCGAILEILGDRVVPTRASEVLFDENHRAIGLRGADGRSYHADHVVLAAGVETGEIAGIPQALTGLLRPVRGEVLRLRVPEALQPLATRTIRGVVQGNAVYIVPRVDGTVVLGATTREDGMVGVRAEGVHQLLRDAHRLVPGILDCEFYEMTAKSRPGSPDDVPMIGRVSDGLTVSMGYFRHGILLAAIGSMIGADFVCGTEKDNDPALLTAVSPFRFCNR</sequence>
<dbReference type="GO" id="GO:0043799">
    <property type="term" value="F:glycine oxidase activity"/>
    <property type="evidence" value="ECO:0007669"/>
    <property type="project" value="UniProtKB-EC"/>
</dbReference>
<accession>A0ABN0C6X8</accession>
<gene>
    <name evidence="8" type="primary">thiO</name>
    <name evidence="8" type="ORF">HMPREF9607_00714</name>
</gene>
<dbReference type="InterPro" id="IPR036188">
    <property type="entry name" value="FAD/NAD-bd_sf"/>
</dbReference>
<feature type="domain" description="FAD dependent oxidoreductase" evidence="7">
    <location>
        <begin position="53"/>
        <end position="393"/>
    </location>
</feature>
<dbReference type="SUPFAM" id="SSF51905">
    <property type="entry name" value="FAD/NAD(P)-binding domain"/>
    <property type="match status" value="1"/>
</dbReference>
<evidence type="ECO:0000313" key="8">
    <source>
        <dbReference type="EMBL" id="EFS93081.1"/>
    </source>
</evidence>
<evidence type="ECO:0000313" key="9">
    <source>
        <dbReference type="Proteomes" id="UP000003179"/>
    </source>
</evidence>
<dbReference type="Pfam" id="PF01266">
    <property type="entry name" value="DAO"/>
    <property type="match status" value="1"/>
</dbReference>
<evidence type="ECO:0000256" key="5">
    <source>
        <dbReference type="ARBA" id="ARBA00050018"/>
    </source>
</evidence>
<keyword evidence="2" id="KW-0784">Thiamine biosynthesis</keyword>
<reference evidence="8" key="1">
    <citation type="submission" date="2010-08" db="EMBL/GenBank/DDBJ databases">
        <authorList>
            <person name="Weinstock G."/>
            <person name="Sodergren E."/>
            <person name="Clifton S."/>
            <person name="Fulton L."/>
            <person name="Fulton B."/>
            <person name="Courtney L."/>
            <person name="Fronick C."/>
            <person name="Harrison M."/>
            <person name="Strong C."/>
            <person name="Farmer C."/>
            <person name="Delahaunty K."/>
            <person name="Markovic C."/>
            <person name="Hall O."/>
            <person name="Minx P."/>
            <person name="Tomlinson C."/>
            <person name="Mitreva M."/>
            <person name="Hou S."/>
            <person name="Chen J."/>
            <person name="Wollam A."/>
            <person name="Pepin K.H."/>
            <person name="Johnson M."/>
            <person name="Bhonagiri V."/>
            <person name="Zhang X."/>
            <person name="Suruliraj S."/>
            <person name="Warren W."/>
            <person name="Chinwalla A."/>
            <person name="Mardis E.R."/>
            <person name="Wilson R.K."/>
        </authorList>
    </citation>
    <scope>NUCLEOTIDE SEQUENCE [LARGE SCALE GENOMIC DNA]</scope>
    <source>
        <strain evidence="8">HL044PA1</strain>
    </source>
</reference>
<dbReference type="InterPro" id="IPR006076">
    <property type="entry name" value="FAD-dep_OxRdtase"/>
</dbReference>
<dbReference type="EMBL" id="ADZU01000013">
    <property type="protein sequence ID" value="EFS93081.1"/>
    <property type="molecule type" value="Genomic_DNA"/>
</dbReference>
<evidence type="ECO:0000256" key="4">
    <source>
        <dbReference type="ARBA" id="ARBA00049872"/>
    </source>
</evidence>
<dbReference type="Gene3D" id="3.50.50.60">
    <property type="entry name" value="FAD/NAD(P)-binding domain"/>
    <property type="match status" value="1"/>
</dbReference>
<dbReference type="RefSeq" id="WP_002526928.1">
    <property type="nucleotide sequence ID" value="NZ_GL383178.1"/>
</dbReference>
<comment type="catalytic activity">
    <reaction evidence="4">
        <text>glycine + O2 + H2O = glyoxylate + H2O2 + NH4(+)</text>
        <dbReference type="Rhea" id="RHEA:11532"/>
        <dbReference type="ChEBI" id="CHEBI:15377"/>
        <dbReference type="ChEBI" id="CHEBI:15379"/>
        <dbReference type="ChEBI" id="CHEBI:16240"/>
        <dbReference type="ChEBI" id="CHEBI:28938"/>
        <dbReference type="ChEBI" id="CHEBI:36655"/>
        <dbReference type="ChEBI" id="CHEBI:57305"/>
        <dbReference type="EC" id="1.4.3.19"/>
    </reaction>
</comment>
<evidence type="ECO:0000256" key="2">
    <source>
        <dbReference type="ARBA" id="ARBA00022977"/>
    </source>
</evidence>
<dbReference type="SUPFAM" id="SSF54373">
    <property type="entry name" value="FAD-linked reductases, C-terminal domain"/>
    <property type="match status" value="1"/>
</dbReference>
<evidence type="ECO:0000256" key="3">
    <source>
        <dbReference type="ARBA" id="ARBA00023002"/>
    </source>
</evidence>
<dbReference type="PANTHER" id="PTHR13847:SF289">
    <property type="entry name" value="GLYCINE OXIDASE"/>
    <property type="match status" value="1"/>
</dbReference>
<comment type="caution">
    <text evidence="8">The sequence shown here is derived from an EMBL/GenBank/DDBJ whole genome shotgun (WGS) entry which is preliminary data.</text>
</comment>
<protein>
    <recommendedName>
        <fullName evidence="5">glycine oxidase</fullName>
        <ecNumber evidence="5">1.4.3.19</ecNumber>
    </recommendedName>
</protein>
<evidence type="ECO:0000256" key="6">
    <source>
        <dbReference type="SAM" id="MobiDB-lite"/>
    </source>
</evidence>
<evidence type="ECO:0000259" key="7">
    <source>
        <dbReference type="Pfam" id="PF01266"/>
    </source>
</evidence>